<comment type="caution">
    <text evidence="1">The sequence shown here is derived from an EMBL/GenBank/DDBJ whole genome shotgun (WGS) entry which is preliminary data.</text>
</comment>
<accession>A0ACB9QS67</accession>
<dbReference type="Proteomes" id="UP001057402">
    <property type="component" value="Chromosome 5"/>
</dbReference>
<name>A0ACB9QS67_9MYRT</name>
<organism evidence="1 2">
    <name type="scientific">Melastoma candidum</name>
    <dbReference type="NCBI Taxonomy" id="119954"/>
    <lineage>
        <taxon>Eukaryota</taxon>
        <taxon>Viridiplantae</taxon>
        <taxon>Streptophyta</taxon>
        <taxon>Embryophyta</taxon>
        <taxon>Tracheophyta</taxon>
        <taxon>Spermatophyta</taxon>
        <taxon>Magnoliopsida</taxon>
        <taxon>eudicotyledons</taxon>
        <taxon>Gunneridae</taxon>
        <taxon>Pentapetalae</taxon>
        <taxon>rosids</taxon>
        <taxon>malvids</taxon>
        <taxon>Myrtales</taxon>
        <taxon>Melastomataceae</taxon>
        <taxon>Melastomatoideae</taxon>
        <taxon>Melastomateae</taxon>
        <taxon>Melastoma</taxon>
    </lineage>
</organism>
<gene>
    <name evidence="1" type="ORF">MLD38_017897</name>
</gene>
<reference evidence="2" key="1">
    <citation type="journal article" date="2023" name="Front. Plant Sci.">
        <title>Chromosomal-level genome assembly of Melastoma candidum provides insights into trichome evolution.</title>
        <authorList>
            <person name="Zhong Y."/>
            <person name="Wu W."/>
            <person name="Sun C."/>
            <person name="Zou P."/>
            <person name="Liu Y."/>
            <person name="Dai S."/>
            <person name="Zhou R."/>
        </authorList>
    </citation>
    <scope>NUCLEOTIDE SEQUENCE [LARGE SCALE GENOMIC DNA]</scope>
</reference>
<evidence type="ECO:0000313" key="2">
    <source>
        <dbReference type="Proteomes" id="UP001057402"/>
    </source>
</evidence>
<evidence type="ECO:0000313" key="1">
    <source>
        <dbReference type="EMBL" id="KAI4369460.1"/>
    </source>
</evidence>
<protein>
    <submittedName>
        <fullName evidence="1">Uncharacterized protein</fullName>
    </submittedName>
</protein>
<proteinExistence type="predicted"/>
<keyword evidence="2" id="KW-1185">Reference proteome</keyword>
<sequence length="83" mass="8857">MKEESIVGKVKDEHERAGIRYLLLPTLKPQPLIQSIPKEGACSYSGFYGLTIGGSLRPTVDVVGLKAHGAVLDPGFHHSSNGS</sequence>
<dbReference type="EMBL" id="CM042884">
    <property type="protein sequence ID" value="KAI4369460.1"/>
    <property type="molecule type" value="Genomic_DNA"/>
</dbReference>